<dbReference type="InterPro" id="IPR012368">
    <property type="entry name" value="OxRdtase_Mopterin-bd_su_IorB"/>
</dbReference>
<dbReference type="InterPro" id="IPR008274">
    <property type="entry name" value="AldOxase/xan_DH_MoCoBD1"/>
</dbReference>
<evidence type="ECO:0000313" key="2">
    <source>
        <dbReference type="EMBL" id="RAK67559.1"/>
    </source>
</evidence>
<dbReference type="EMBL" id="QFYS01000002">
    <property type="protein sequence ID" value="RAK67559.1"/>
    <property type="molecule type" value="Genomic_DNA"/>
</dbReference>
<dbReference type="PANTHER" id="PTHR47495:SF2">
    <property type="entry name" value="ALDEHYDE DEHYDROGENASE"/>
    <property type="match status" value="1"/>
</dbReference>
<dbReference type="SMART" id="SM01008">
    <property type="entry name" value="Ald_Xan_dh_C"/>
    <property type="match status" value="1"/>
</dbReference>
<dbReference type="PANTHER" id="PTHR47495">
    <property type="entry name" value="ALDEHYDE DEHYDROGENASE"/>
    <property type="match status" value="1"/>
</dbReference>
<dbReference type="AlphaFoldDB" id="A0A328BLY4"/>
<proteinExistence type="predicted"/>
<feature type="domain" description="Aldehyde oxidase/xanthine dehydrogenase a/b hammerhead" evidence="1">
    <location>
        <begin position="215"/>
        <end position="293"/>
    </location>
</feature>
<dbReference type="GO" id="GO:0016491">
    <property type="term" value="F:oxidoreductase activity"/>
    <property type="evidence" value="ECO:0007669"/>
    <property type="project" value="InterPro"/>
</dbReference>
<comment type="caution">
    <text evidence="2">The sequence shown here is derived from an EMBL/GenBank/DDBJ whole genome shotgun (WGS) entry which is preliminary data.</text>
</comment>
<accession>A0A328BLY4</accession>
<dbReference type="InterPro" id="IPR037165">
    <property type="entry name" value="AldOxase/xan_DH_Mopterin-bd_sf"/>
</dbReference>
<sequence length="731" mass="76803">MNKSLTRIARGATRREALVVGATLAGSTLLVGCSVPEVLSAGSKVKPGAFGPFLKFAADGTVTVVSKHIEFGQGNHAGLAAIAAEELDADWSKVKVEQAPANAKLYGNVNMGGTQGTGGSSAINNSWTQLRTAGAAARAMFVSAAAAKWGVPASEVTVSNGVIAHASGKQAGFGELIEEAAKVAPPEKPVLKNPKAFTLIGTDRVRRKDSQAKSDGTARYTQDVRLPDMLTAVVAHPPRFGAKVDTFDAAAAKKVAGVVDVFEIETGVAVVAQSTHAALKGREALKVTWDESKAETRGSAQLLQQYRDLASGKTAAPEKNGWKAFDSKGDAARAAEGSNAVELAFDFPYLAHAAMEPMNCVAMVGKGPPKLIFGSQTPTLDQMNTAREILNLPGAVEIETLFAGGSFGRRSNFQSDYVVECVRIAKKVGKGRPVKLVWTREDDTRAGYFRPLTHHAVRVTTDAEGFPATWRHRIVTQSIMKGAPPGAPTAEIDFTAVEGSMGSPYLKATPIVDAQLITPDVGVPVLWWRSVGATHTAHVMEHTIDILARKAGKDPVEYRRALYQKAGANRHLAVLNLAAEKAGWTTPAPAGWTRGVAVHECFGSVVAQVAEVKLENGSPKVGRVVTAIDCGTAIAPDQIAAQMEGGTCYGLSAALFGEITLTNGKVDQGNFDTYRVLRNSEAPTVETYIVPSSAPPTGVGEPGTPVIGPAVANALLAIDGQPRLSQPFVRA</sequence>
<dbReference type="Proteomes" id="UP000249524">
    <property type="component" value="Unassembled WGS sequence"/>
</dbReference>
<evidence type="ECO:0000259" key="1">
    <source>
        <dbReference type="SMART" id="SM01008"/>
    </source>
</evidence>
<dbReference type="InterPro" id="IPR052516">
    <property type="entry name" value="N-heterocyclic_Hydroxylase"/>
</dbReference>
<dbReference type="Pfam" id="PF02738">
    <property type="entry name" value="MoCoBD_1"/>
    <property type="match status" value="1"/>
</dbReference>
<keyword evidence="3" id="KW-1185">Reference proteome</keyword>
<dbReference type="RefSeq" id="WP_111275169.1">
    <property type="nucleotide sequence ID" value="NZ_QFYS01000002.1"/>
</dbReference>
<dbReference type="SUPFAM" id="SSF56003">
    <property type="entry name" value="Molybdenum cofactor-binding domain"/>
    <property type="match status" value="2"/>
</dbReference>
<dbReference type="Gene3D" id="3.30.365.10">
    <property type="entry name" value="Aldehyde oxidase/xanthine dehydrogenase, molybdopterin binding domain"/>
    <property type="match status" value="4"/>
</dbReference>
<gene>
    <name evidence="2" type="ORF">DJ019_06525</name>
</gene>
<dbReference type="InterPro" id="IPR046867">
    <property type="entry name" value="AldOxase/xan_DH_MoCoBD2"/>
</dbReference>
<dbReference type="Gene3D" id="3.90.1170.50">
    <property type="entry name" value="Aldehyde oxidase/xanthine dehydrogenase, a/b hammerhead"/>
    <property type="match status" value="1"/>
</dbReference>
<dbReference type="OrthoDB" id="9767994at2"/>
<dbReference type="PROSITE" id="PS51257">
    <property type="entry name" value="PROKAR_LIPOPROTEIN"/>
    <property type="match status" value="1"/>
</dbReference>
<dbReference type="InterPro" id="IPR000674">
    <property type="entry name" value="Ald_Oxase/Xan_DH_a/b"/>
</dbReference>
<dbReference type="Pfam" id="PF20256">
    <property type="entry name" value="MoCoBD_2"/>
    <property type="match status" value="2"/>
</dbReference>
<protein>
    <submittedName>
        <fullName evidence="2">Xanthine dehydrogenase family protein molybdopterin-binding subunit</fullName>
    </submittedName>
</protein>
<name>A0A328BLY4_9CAUL</name>
<reference evidence="2 3" key="1">
    <citation type="submission" date="2018-05" db="EMBL/GenBank/DDBJ databases">
        <authorList>
            <person name="Lanie J.A."/>
            <person name="Ng W.-L."/>
            <person name="Kazmierczak K.M."/>
            <person name="Andrzejewski T.M."/>
            <person name="Davidsen T.M."/>
            <person name="Wayne K.J."/>
            <person name="Tettelin H."/>
            <person name="Glass J.I."/>
            <person name="Rusch D."/>
            <person name="Podicherti R."/>
            <person name="Tsui H.-C.T."/>
            <person name="Winkler M.E."/>
        </authorList>
    </citation>
    <scope>NUCLEOTIDE SEQUENCE [LARGE SCALE GENOMIC DNA]</scope>
    <source>
        <strain evidence="2 3">BUT-10</strain>
    </source>
</reference>
<dbReference type="PIRSF" id="PIRSF036389">
    <property type="entry name" value="IOR_B"/>
    <property type="match status" value="1"/>
</dbReference>
<organism evidence="2 3">
    <name type="scientific">Phenylobacterium kunshanense</name>
    <dbReference type="NCBI Taxonomy" id="1445034"/>
    <lineage>
        <taxon>Bacteria</taxon>
        <taxon>Pseudomonadati</taxon>
        <taxon>Pseudomonadota</taxon>
        <taxon>Alphaproteobacteria</taxon>
        <taxon>Caulobacterales</taxon>
        <taxon>Caulobacteraceae</taxon>
        <taxon>Phenylobacterium</taxon>
    </lineage>
</organism>
<evidence type="ECO:0000313" key="3">
    <source>
        <dbReference type="Proteomes" id="UP000249524"/>
    </source>
</evidence>